<accession>A0A3D9HHE4</accession>
<name>A0A3D9HHE4_9FLAO</name>
<proteinExistence type="predicted"/>
<evidence type="ECO:0000313" key="2">
    <source>
        <dbReference type="EMBL" id="RED48893.1"/>
    </source>
</evidence>
<evidence type="ECO:0000313" key="3">
    <source>
        <dbReference type="Proteomes" id="UP000256629"/>
    </source>
</evidence>
<dbReference type="Proteomes" id="UP000256629">
    <property type="component" value="Unassembled WGS sequence"/>
</dbReference>
<reference evidence="2 3" key="1">
    <citation type="submission" date="2018-07" db="EMBL/GenBank/DDBJ databases">
        <title>Genomic Encyclopedia of Type Strains, Phase III (KMG-III): the genomes of soil and plant-associated and newly described type strains.</title>
        <authorList>
            <person name="Whitman W."/>
        </authorList>
    </citation>
    <scope>NUCLEOTIDE SEQUENCE [LARGE SCALE GENOMIC DNA]</scope>
    <source>
        <strain evidence="2 3">CECT 8487</strain>
    </source>
</reference>
<sequence>MGEKKHIDRLFQEGLKDFEASPSRAVWKNIEANLNKKKKRRVIPIWWRYAGVAALLLLLLTIAGIFKGDSNTIIPAKIVTEDIINTTNTNTKTPDSFDNNNTVIVNSGEGEQVISESNFKNTEPPLNNVVSQSETTIAGTAASKNVNESIIVNKLKGNLNKEQNTLVTVKNKTETGISNNLTNNNAVALAQSEDNSKKLIQNKAAETNSVLNNNLVVQNENDPNENKSEAIAENKKEDIETHLTIEEALEESRELLEDTKKTNRWAVVPNAAPVYFNTLGEGSSIDQQFNGNPKSGDVNMSYGITASYALNDKISIRSGINKVNLGYNTNNVVVFQTTGLSSSVNNSLQNISTKSNSNQFATSENISFVSGESLNKSSVPESFALTNSSINQSFGFIEVPLEIQYALSNNKFGVNVIGGFSSFFLNSNEIFSEAENGSRTFLGEATNLNKISYSANFGFGFRYKFSEKIDLNLEPMFKYQINTFNNTSGNFTPIIIGVYTGFAIKF</sequence>
<dbReference type="OrthoDB" id="1113942at2"/>
<dbReference type="AlphaFoldDB" id="A0A3D9HHE4"/>
<keyword evidence="3" id="KW-1185">Reference proteome</keyword>
<dbReference type="RefSeq" id="WP_116040266.1">
    <property type="nucleotide sequence ID" value="NZ_QRDX01000003.1"/>
</dbReference>
<comment type="caution">
    <text evidence="2">The sequence shown here is derived from an EMBL/GenBank/DDBJ whole genome shotgun (WGS) entry which is preliminary data.</text>
</comment>
<feature type="transmembrane region" description="Helical" evidence="1">
    <location>
        <begin position="46"/>
        <end position="66"/>
    </location>
</feature>
<protein>
    <recommendedName>
        <fullName evidence="4">Outer membrane protein with beta-barrel domain</fullName>
    </recommendedName>
</protein>
<evidence type="ECO:0008006" key="4">
    <source>
        <dbReference type="Google" id="ProtNLM"/>
    </source>
</evidence>
<evidence type="ECO:0000256" key="1">
    <source>
        <dbReference type="SAM" id="Phobius"/>
    </source>
</evidence>
<dbReference type="EMBL" id="QRDX01000003">
    <property type="protein sequence ID" value="RED48893.1"/>
    <property type="molecule type" value="Genomic_DNA"/>
</dbReference>
<keyword evidence="1" id="KW-0472">Membrane</keyword>
<keyword evidence="1" id="KW-1133">Transmembrane helix</keyword>
<keyword evidence="1" id="KW-0812">Transmembrane</keyword>
<gene>
    <name evidence="2" type="ORF">DFQ02_103224</name>
</gene>
<organism evidence="2 3">
    <name type="scientific">Seonamhaeicola aphaedonensis</name>
    <dbReference type="NCBI Taxonomy" id="1461338"/>
    <lineage>
        <taxon>Bacteria</taxon>
        <taxon>Pseudomonadati</taxon>
        <taxon>Bacteroidota</taxon>
        <taxon>Flavobacteriia</taxon>
        <taxon>Flavobacteriales</taxon>
        <taxon>Flavobacteriaceae</taxon>
    </lineage>
</organism>